<evidence type="ECO:0000256" key="1">
    <source>
        <dbReference type="ARBA" id="ARBA00023125"/>
    </source>
</evidence>
<sequence length="119" mass="13078">MISKSSISEELPSTLRLIANGYKIFAAPHDGWEIVSLSPHRTQNQSIIEALNDRDRRLIYSVAAGLTNTQISRTLHISEGSVKLHLARLMDELNVSNRVQLAVIATENGLITSADLKTA</sequence>
<evidence type="ECO:0000313" key="4">
    <source>
        <dbReference type="Proteomes" id="UP001595884"/>
    </source>
</evidence>
<dbReference type="InterPro" id="IPR039420">
    <property type="entry name" value="WalR-like"/>
</dbReference>
<keyword evidence="1" id="KW-0238">DNA-binding</keyword>
<name>A0ABV9MJ07_9MICC</name>
<dbReference type="InterPro" id="IPR016032">
    <property type="entry name" value="Sig_transdc_resp-reg_C-effctor"/>
</dbReference>
<protein>
    <submittedName>
        <fullName evidence="3">Response regulator transcription factor</fullName>
    </submittedName>
</protein>
<dbReference type="PANTHER" id="PTHR43214:SF43">
    <property type="entry name" value="TWO-COMPONENT RESPONSE REGULATOR"/>
    <property type="match status" value="1"/>
</dbReference>
<evidence type="ECO:0000259" key="2">
    <source>
        <dbReference type="PROSITE" id="PS50043"/>
    </source>
</evidence>
<gene>
    <name evidence="3" type="ORF">ACFO7V_03065</name>
</gene>
<dbReference type="Proteomes" id="UP001595884">
    <property type="component" value="Unassembled WGS sequence"/>
</dbReference>
<dbReference type="PRINTS" id="PR00038">
    <property type="entry name" value="HTHLUXR"/>
</dbReference>
<dbReference type="CDD" id="cd06170">
    <property type="entry name" value="LuxR_C_like"/>
    <property type="match status" value="1"/>
</dbReference>
<dbReference type="EMBL" id="JBHSHE010000011">
    <property type="protein sequence ID" value="MFC4715125.1"/>
    <property type="molecule type" value="Genomic_DNA"/>
</dbReference>
<dbReference type="Gene3D" id="3.40.50.2300">
    <property type="match status" value="1"/>
</dbReference>
<organism evidence="3 4">
    <name type="scientific">Glutamicibacter bergerei</name>
    <dbReference type="NCBI Taxonomy" id="256702"/>
    <lineage>
        <taxon>Bacteria</taxon>
        <taxon>Bacillati</taxon>
        <taxon>Actinomycetota</taxon>
        <taxon>Actinomycetes</taxon>
        <taxon>Micrococcales</taxon>
        <taxon>Micrococcaceae</taxon>
        <taxon>Glutamicibacter</taxon>
    </lineage>
</organism>
<comment type="caution">
    <text evidence="3">The sequence shown here is derived from an EMBL/GenBank/DDBJ whole genome shotgun (WGS) entry which is preliminary data.</text>
</comment>
<dbReference type="RefSeq" id="WP_346059406.1">
    <property type="nucleotide sequence ID" value="NZ_BAAAVQ010000046.1"/>
</dbReference>
<keyword evidence="4" id="KW-1185">Reference proteome</keyword>
<dbReference type="SUPFAM" id="SSF46894">
    <property type="entry name" value="C-terminal effector domain of the bipartite response regulators"/>
    <property type="match status" value="1"/>
</dbReference>
<accession>A0ABV9MJ07</accession>
<dbReference type="Pfam" id="PF00196">
    <property type="entry name" value="GerE"/>
    <property type="match status" value="1"/>
</dbReference>
<feature type="domain" description="HTH luxR-type" evidence="2">
    <location>
        <begin position="44"/>
        <end position="109"/>
    </location>
</feature>
<reference evidence="4" key="1">
    <citation type="journal article" date="2019" name="Int. J. Syst. Evol. Microbiol.">
        <title>The Global Catalogue of Microorganisms (GCM) 10K type strain sequencing project: providing services to taxonomists for standard genome sequencing and annotation.</title>
        <authorList>
            <consortium name="The Broad Institute Genomics Platform"/>
            <consortium name="The Broad Institute Genome Sequencing Center for Infectious Disease"/>
            <person name="Wu L."/>
            <person name="Ma J."/>
        </authorList>
    </citation>
    <scope>NUCLEOTIDE SEQUENCE [LARGE SCALE GENOMIC DNA]</scope>
    <source>
        <strain evidence="4">CGMCC 1.12849</strain>
    </source>
</reference>
<dbReference type="PANTHER" id="PTHR43214">
    <property type="entry name" value="TWO-COMPONENT RESPONSE REGULATOR"/>
    <property type="match status" value="1"/>
</dbReference>
<dbReference type="SMART" id="SM00421">
    <property type="entry name" value="HTH_LUXR"/>
    <property type="match status" value="1"/>
</dbReference>
<evidence type="ECO:0000313" key="3">
    <source>
        <dbReference type="EMBL" id="MFC4715125.1"/>
    </source>
</evidence>
<proteinExistence type="predicted"/>
<dbReference type="PROSITE" id="PS50043">
    <property type="entry name" value="HTH_LUXR_2"/>
    <property type="match status" value="1"/>
</dbReference>
<dbReference type="InterPro" id="IPR000792">
    <property type="entry name" value="Tscrpt_reg_LuxR_C"/>
</dbReference>